<sequence>MGLGIVARAACFTLGLIAASGAQATSDADRHVMQYCAGVFDARAKWLDVMRPGDTQSVTMSAHRDQLLAASDYSVTDRTAPLRYGATETRFDEYSLALLTRFAERGEVSSCSQDALCVACTELLPTGSKLHD</sequence>
<protein>
    <submittedName>
        <fullName evidence="2">Uncharacterized protein</fullName>
    </submittedName>
</protein>
<evidence type="ECO:0000313" key="2">
    <source>
        <dbReference type="EMBL" id="SMX27837.1"/>
    </source>
</evidence>
<gene>
    <name evidence="2" type="ORF">TRP8649_01947</name>
</gene>
<name>A0A238JCF6_9RHOB</name>
<keyword evidence="1" id="KW-0732">Signal</keyword>
<evidence type="ECO:0000313" key="3">
    <source>
        <dbReference type="Proteomes" id="UP000225972"/>
    </source>
</evidence>
<feature type="signal peptide" evidence="1">
    <location>
        <begin position="1"/>
        <end position="24"/>
    </location>
</feature>
<evidence type="ECO:0000256" key="1">
    <source>
        <dbReference type="SAM" id="SignalP"/>
    </source>
</evidence>
<dbReference type="AlphaFoldDB" id="A0A238JCF6"/>
<dbReference type="EMBL" id="FXXP01000001">
    <property type="protein sequence ID" value="SMX27837.1"/>
    <property type="molecule type" value="Genomic_DNA"/>
</dbReference>
<feature type="chain" id="PRO_5012737418" evidence="1">
    <location>
        <begin position="25"/>
        <end position="132"/>
    </location>
</feature>
<keyword evidence="3" id="KW-1185">Reference proteome</keyword>
<dbReference type="RefSeq" id="WP_099244289.1">
    <property type="nucleotide sequence ID" value="NZ_FXXP01000001.1"/>
</dbReference>
<reference evidence="3" key="1">
    <citation type="submission" date="2017-05" db="EMBL/GenBank/DDBJ databases">
        <authorList>
            <person name="Rodrigo-Torres L."/>
            <person name="Arahal R. D."/>
            <person name="Lucena T."/>
        </authorList>
    </citation>
    <scope>NUCLEOTIDE SEQUENCE [LARGE SCALE GENOMIC DNA]</scope>
    <source>
        <strain evidence="3">CECT 8649</strain>
    </source>
</reference>
<proteinExistence type="predicted"/>
<dbReference type="Proteomes" id="UP000225972">
    <property type="component" value="Unassembled WGS sequence"/>
</dbReference>
<organism evidence="2 3">
    <name type="scientific">Pelagimonas phthalicica</name>
    <dbReference type="NCBI Taxonomy" id="1037362"/>
    <lineage>
        <taxon>Bacteria</taxon>
        <taxon>Pseudomonadati</taxon>
        <taxon>Pseudomonadota</taxon>
        <taxon>Alphaproteobacteria</taxon>
        <taxon>Rhodobacterales</taxon>
        <taxon>Roseobacteraceae</taxon>
        <taxon>Pelagimonas</taxon>
    </lineage>
</organism>
<accession>A0A238JCF6</accession>